<dbReference type="SUPFAM" id="SSF51182">
    <property type="entry name" value="RmlC-like cupins"/>
    <property type="match status" value="1"/>
</dbReference>
<organism evidence="2 3">
    <name type="scientific">Rhizobium leguminosarum bv. viciae</name>
    <dbReference type="NCBI Taxonomy" id="387"/>
    <lineage>
        <taxon>Bacteria</taxon>
        <taxon>Pseudomonadati</taxon>
        <taxon>Pseudomonadota</taxon>
        <taxon>Alphaproteobacteria</taxon>
        <taxon>Hyphomicrobiales</taxon>
        <taxon>Rhizobiaceae</taxon>
        <taxon>Rhizobium/Agrobacterium group</taxon>
        <taxon>Rhizobium</taxon>
    </lineage>
</organism>
<feature type="domain" description="ChrR-like cupin" evidence="1">
    <location>
        <begin position="16"/>
        <end position="110"/>
    </location>
</feature>
<sequence length="156" mass="17688">MVSDIFISNLLNLDGDERDWVPQSADVSFKPIVLNVSQGYYVNILRVRCSGVLSRHRHSGPVHALTLRGRWHYLEHDWIASEGDYAFEPPGETHTLVVPDDVTEMATLFHVTGGYTYVDPYGIALGYEDVFTKLENARKHYEDIGLGADYANKFVR</sequence>
<dbReference type="InterPro" id="IPR025979">
    <property type="entry name" value="ChrR-like_cupin_dom"/>
</dbReference>
<dbReference type="Gene3D" id="2.60.120.10">
    <property type="entry name" value="Jelly Rolls"/>
    <property type="match status" value="1"/>
</dbReference>
<protein>
    <submittedName>
        <fullName evidence="2">Cupin</fullName>
    </submittedName>
</protein>
<dbReference type="EMBL" id="SJLU01000022">
    <property type="protein sequence ID" value="TBX86687.1"/>
    <property type="molecule type" value="Genomic_DNA"/>
</dbReference>
<comment type="caution">
    <text evidence="2">The sequence shown here is derived from an EMBL/GenBank/DDBJ whole genome shotgun (WGS) entry which is preliminary data.</text>
</comment>
<evidence type="ECO:0000313" key="2">
    <source>
        <dbReference type="EMBL" id="TBX86687.1"/>
    </source>
</evidence>
<gene>
    <name evidence="2" type="ORF">E0H31_31125</name>
</gene>
<proteinExistence type="predicted"/>
<dbReference type="InterPro" id="IPR014710">
    <property type="entry name" value="RmlC-like_jellyroll"/>
</dbReference>
<evidence type="ECO:0000259" key="1">
    <source>
        <dbReference type="Pfam" id="PF12973"/>
    </source>
</evidence>
<dbReference type="RefSeq" id="WP_018480152.1">
    <property type="nucleotide sequence ID" value="NZ_SJLU01000022.1"/>
</dbReference>
<dbReference type="CDD" id="cd20302">
    <property type="entry name" value="cupin_DAD"/>
    <property type="match status" value="1"/>
</dbReference>
<dbReference type="Pfam" id="PF12973">
    <property type="entry name" value="Cupin_7"/>
    <property type="match status" value="1"/>
</dbReference>
<evidence type="ECO:0000313" key="3">
    <source>
        <dbReference type="Proteomes" id="UP000291866"/>
    </source>
</evidence>
<dbReference type="AlphaFoldDB" id="A0A8G2ISQ0"/>
<name>A0A8G2ISQ0_RHILV</name>
<reference evidence="2 3" key="1">
    <citation type="submission" date="2019-02" db="EMBL/GenBank/DDBJ databases">
        <title>The competitiveness to form nodules shapes the capacities of Rhizobium leguminosarum sv viciae communities to promote symbiosis with specific hosts.</title>
        <authorList>
            <person name="Boivin S."/>
            <person name="Lepetit M."/>
        </authorList>
    </citation>
    <scope>NUCLEOTIDE SEQUENCE [LARGE SCALE GENOMIC DNA]</scope>
    <source>
        <strain evidence="2 3">SPF4F3</strain>
    </source>
</reference>
<dbReference type="InterPro" id="IPR011051">
    <property type="entry name" value="RmlC_Cupin_sf"/>
</dbReference>
<accession>A0A8G2ISQ0</accession>
<dbReference type="Proteomes" id="UP000291866">
    <property type="component" value="Unassembled WGS sequence"/>
</dbReference>